<evidence type="ECO:0000313" key="2">
    <source>
        <dbReference type="EMBL" id="EPS25546.1"/>
    </source>
</evidence>
<dbReference type="PhylomeDB" id="S7ZA34"/>
<evidence type="ECO:0000313" key="3">
    <source>
        <dbReference type="Proteomes" id="UP000019376"/>
    </source>
</evidence>
<feature type="region of interest" description="Disordered" evidence="1">
    <location>
        <begin position="127"/>
        <end position="184"/>
    </location>
</feature>
<accession>S7ZA34</accession>
<name>S7ZA34_PENO1</name>
<dbReference type="EMBL" id="KB644408">
    <property type="protein sequence ID" value="EPS25546.1"/>
    <property type="molecule type" value="Genomic_DNA"/>
</dbReference>
<dbReference type="OrthoDB" id="3907216at2759"/>
<dbReference type="Gene3D" id="2.170.150.70">
    <property type="match status" value="1"/>
</dbReference>
<dbReference type="eggNOG" id="ENOG502SPQT">
    <property type="taxonomic scope" value="Eukaryota"/>
</dbReference>
<dbReference type="STRING" id="933388.S7ZA34"/>
<dbReference type="AlphaFoldDB" id="S7ZA34"/>
<proteinExistence type="predicted"/>
<gene>
    <name evidence="2" type="ORF">PDE_00480</name>
</gene>
<dbReference type="HOGENOM" id="CLU_098340_0_0_1"/>
<organism evidence="2 3">
    <name type="scientific">Penicillium oxalicum (strain 114-2 / CGMCC 5302)</name>
    <name type="common">Penicillium decumbens</name>
    <dbReference type="NCBI Taxonomy" id="933388"/>
    <lineage>
        <taxon>Eukaryota</taxon>
        <taxon>Fungi</taxon>
        <taxon>Dikarya</taxon>
        <taxon>Ascomycota</taxon>
        <taxon>Pezizomycotina</taxon>
        <taxon>Eurotiomycetes</taxon>
        <taxon>Eurotiomycetidae</taxon>
        <taxon>Eurotiales</taxon>
        <taxon>Aspergillaceae</taxon>
        <taxon>Penicillium</taxon>
    </lineage>
</organism>
<feature type="compositionally biased region" description="Acidic residues" evidence="1">
    <location>
        <begin position="131"/>
        <end position="147"/>
    </location>
</feature>
<keyword evidence="3" id="KW-1185">Reference proteome</keyword>
<reference evidence="2 3" key="1">
    <citation type="journal article" date="2013" name="PLoS ONE">
        <title>Genomic and secretomic analyses reveal unique features of the lignocellulolytic enzyme system of Penicillium decumbens.</title>
        <authorList>
            <person name="Liu G."/>
            <person name="Zhang L."/>
            <person name="Wei X."/>
            <person name="Zou G."/>
            <person name="Qin Y."/>
            <person name="Ma L."/>
            <person name="Li J."/>
            <person name="Zheng H."/>
            <person name="Wang S."/>
            <person name="Wang C."/>
            <person name="Xun L."/>
            <person name="Zhao G.-P."/>
            <person name="Zhou Z."/>
            <person name="Qu Y."/>
        </authorList>
    </citation>
    <scope>NUCLEOTIDE SEQUENCE [LARGE SCALE GENOMIC DNA]</scope>
    <source>
        <strain evidence="3">114-2 / CGMCC 5302</strain>
    </source>
</reference>
<sequence>MVHEPLQGSCSCGRNEYTIHIPEDVADHAHIYFDTGRDSRQVLASWLRVPLDWYQSHTLSFFPDETHASIRRVFTPPNAPQTRRIFCGFCGTPLSFWTEAPDEEADFMSVSIGSLSREHQRALEDLGLLPDLEEDEEGEEADVEEDEPKAKIAKTSATETAPEPDARPSTIVIPSRQKSNTVRTHHRGVVGGIPWFEELVEGSQLGRLIRQRRGVGISPDQSTSIEWEISEWQGDDVGGAVDSSDDSNGLTTGKRKREHEAHAKSSPKRP</sequence>
<protein>
    <recommendedName>
        <fullName evidence="4">CENP-V/GFA domain-containing protein</fullName>
    </recommendedName>
</protein>
<feature type="region of interest" description="Disordered" evidence="1">
    <location>
        <begin position="232"/>
        <end position="270"/>
    </location>
</feature>
<dbReference type="Proteomes" id="UP000019376">
    <property type="component" value="Unassembled WGS sequence"/>
</dbReference>
<evidence type="ECO:0008006" key="4">
    <source>
        <dbReference type="Google" id="ProtNLM"/>
    </source>
</evidence>
<evidence type="ECO:0000256" key="1">
    <source>
        <dbReference type="SAM" id="MobiDB-lite"/>
    </source>
</evidence>